<gene>
    <name evidence="1" type="ORF">R1flu_000873</name>
</gene>
<comment type="caution">
    <text evidence="1">The sequence shown here is derived from an EMBL/GenBank/DDBJ whole genome shotgun (WGS) entry which is preliminary data.</text>
</comment>
<evidence type="ECO:0000313" key="2">
    <source>
        <dbReference type="Proteomes" id="UP001605036"/>
    </source>
</evidence>
<sequence>MLLLAGHPHGPCRTNQSLRKSVRGDVLEVEIPSWRLLHPFQLNNLLDFGQSQITVCASNLQLRQRLSQAYFWSSVKETGTECSAPSSFALNPLAIVQLCQFYASHFIPGIANSPSTPAETRKELERTSVLIQMGYISRLMPSERLVISGGDPQSEQ</sequence>
<organism evidence="1 2">
    <name type="scientific">Riccia fluitans</name>
    <dbReference type="NCBI Taxonomy" id="41844"/>
    <lineage>
        <taxon>Eukaryota</taxon>
        <taxon>Viridiplantae</taxon>
        <taxon>Streptophyta</taxon>
        <taxon>Embryophyta</taxon>
        <taxon>Marchantiophyta</taxon>
        <taxon>Marchantiopsida</taxon>
        <taxon>Marchantiidae</taxon>
        <taxon>Marchantiales</taxon>
        <taxon>Ricciaceae</taxon>
        <taxon>Riccia</taxon>
    </lineage>
</organism>
<dbReference type="Proteomes" id="UP001605036">
    <property type="component" value="Unassembled WGS sequence"/>
</dbReference>
<name>A0ABD1Y1M8_9MARC</name>
<keyword evidence="2" id="KW-1185">Reference proteome</keyword>
<dbReference type="AlphaFoldDB" id="A0ABD1Y1M8"/>
<dbReference type="EMBL" id="JBHFFA010000006">
    <property type="protein sequence ID" value="KAL2620668.1"/>
    <property type="molecule type" value="Genomic_DNA"/>
</dbReference>
<evidence type="ECO:0000313" key="1">
    <source>
        <dbReference type="EMBL" id="KAL2620668.1"/>
    </source>
</evidence>
<protein>
    <submittedName>
        <fullName evidence="1">Uncharacterized protein</fullName>
    </submittedName>
</protein>
<proteinExistence type="predicted"/>
<accession>A0ABD1Y1M8</accession>
<reference evidence="1 2" key="1">
    <citation type="submission" date="2024-09" db="EMBL/GenBank/DDBJ databases">
        <title>Chromosome-scale assembly of Riccia fluitans.</title>
        <authorList>
            <person name="Paukszto L."/>
            <person name="Sawicki J."/>
            <person name="Karawczyk K."/>
            <person name="Piernik-Szablinska J."/>
            <person name="Szczecinska M."/>
            <person name="Mazdziarz M."/>
        </authorList>
    </citation>
    <scope>NUCLEOTIDE SEQUENCE [LARGE SCALE GENOMIC DNA]</scope>
    <source>
        <strain evidence="1">Rf_01</strain>
        <tissue evidence="1">Aerial parts of the thallus</tissue>
    </source>
</reference>